<dbReference type="GO" id="GO:0003700">
    <property type="term" value="F:DNA-binding transcription factor activity"/>
    <property type="evidence" value="ECO:0007669"/>
    <property type="project" value="InterPro"/>
</dbReference>
<gene>
    <name evidence="5" type="ORF">SAMN04489757_10463</name>
</gene>
<dbReference type="RefSeq" id="WP_091684397.1">
    <property type="nucleotide sequence ID" value="NZ_BAABFM010000079.1"/>
</dbReference>
<accession>A0A1I5CW93</accession>
<reference evidence="5 6" key="1">
    <citation type="submission" date="2016-10" db="EMBL/GenBank/DDBJ databases">
        <authorList>
            <person name="de Groot N.N."/>
        </authorList>
    </citation>
    <scope>NUCLEOTIDE SEQUENCE [LARGE SCALE GENOMIC DNA]</scope>
    <source>
        <strain evidence="5 6">DSM 1283</strain>
    </source>
</reference>
<proteinExistence type="predicted"/>
<evidence type="ECO:0000256" key="2">
    <source>
        <dbReference type="ARBA" id="ARBA00023125"/>
    </source>
</evidence>
<dbReference type="AlphaFoldDB" id="A0A1I5CW93"/>
<feature type="domain" description="HTH marR-type" evidence="4">
    <location>
        <begin position="1"/>
        <end position="143"/>
    </location>
</feature>
<name>A0A1I5CW93_9FIRM</name>
<dbReference type="InterPro" id="IPR036388">
    <property type="entry name" value="WH-like_DNA-bd_sf"/>
</dbReference>
<evidence type="ECO:0000259" key="4">
    <source>
        <dbReference type="PROSITE" id="PS50995"/>
    </source>
</evidence>
<evidence type="ECO:0000313" key="6">
    <source>
        <dbReference type="Proteomes" id="UP000198806"/>
    </source>
</evidence>
<keyword evidence="2 5" id="KW-0238">DNA-binding</keyword>
<dbReference type="PROSITE" id="PS50995">
    <property type="entry name" value="HTH_MARR_2"/>
    <property type="match status" value="1"/>
</dbReference>
<dbReference type="SMART" id="SM00347">
    <property type="entry name" value="HTH_MARR"/>
    <property type="match status" value="1"/>
</dbReference>
<protein>
    <submittedName>
        <fullName evidence="5">DNA-binding transcriptional regulator, MarR family</fullName>
    </submittedName>
</protein>
<evidence type="ECO:0000256" key="1">
    <source>
        <dbReference type="ARBA" id="ARBA00023015"/>
    </source>
</evidence>
<dbReference type="GO" id="GO:0003677">
    <property type="term" value="F:DNA binding"/>
    <property type="evidence" value="ECO:0007669"/>
    <property type="project" value="UniProtKB-KW"/>
</dbReference>
<dbReference type="Proteomes" id="UP000198806">
    <property type="component" value="Unassembled WGS sequence"/>
</dbReference>
<dbReference type="SUPFAM" id="SSF46785">
    <property type="entry name" value="Winged helix' DNA-binding domain"/>
    <property type="match status" value="1"/>
</dbReference>
<dbReference type="Gene3D" id="1.10.10.10">
    <property type="entry name" value="Winged helix-like DNA-binding domain superfamily/Winged helix DNA-binding domain"/>
    <property type="match status" value="1"/>
</dbReference>
<organism evidence="5 6">
    <name type="scientific">Anaerocolumna aminovalerica</name>
    <dbReference type="NCBI Taxonomy" id="1527"/>
    <lineage>
        <taxon>Bacteria</taxon>
        <taxon>Bacillati</taxon>
        <taxon>Bacillota</taxon>
        <taxon>Clostridia</taxon>
        <taxon>Lachnospirales</taxon>
        <taxon>Lachnospiraceae</taxon>
        <taxon>Anaerocolumna</taxon>
    </lineage>
</organism>
<dbReference type="Pfam" id="PF01047">
    <property type="entry name" value="MarR"/>
    <property type="match status" value="1"/>
</dbReference>
<keyword evidence="3" id="KW-0804">Transcription</keyword>
<dbReference type="PANTHER" id="PTHR42756:SF1">
    <property type="entry name" value="TRANSCRIPTIONAL REPRESSOR OF EMRAB OPERON"/>
    <property type="match status" value="1"/>
</dbReference>
<dbReference type="EMBL" id="FOWD01000004">
    <property type="protein sequence ID" value="SFN91208.1"/>
    <property type="molecule type" value="Genomic_DNA"/>
</dbReference>
<dbReference type="STRING" id="1527.SAMN04489757_10463"/>
<dbReference type="OrthoDB" id="5461037at2"/>
<dbReference type="PANTHER" id="PTHR42756">
    <property type="entry name" value="TRANSCRIPTIONAL REGULATOR, MARR"/>
    <property type="match status" value="1"/>
</dbReference>
<sequence>MGVYEEQLNTFLVNVFNNILRLEEASLAKGEFRNLSITEMHVIEAVYESLEHNSNSMAEIANRLAVTASTLTTSVKTLEQKGYLLRTKMPADKRKVMVTPTPLSEKAYKKHKEFHRDLVSSVSKELSEEEMSALTQALSTLDNFFNQGGIAPESR</sequence>
<keyword evidence="1" id="KW-0805">Transcription regulation</keyword>
<keyword evidence="6" id="KW-1185">Reference proteome</keyword>
<evidence type="ECO:0000313" key="5">
    <source>
        <dbReference type="EMBL" id="SFN91208.1"/>
    </source>
</evidence>
<evidence type="ECO:0000256" key="3">
    <source>
        <dbReference type="ARBA" id="ARBA00023163"/>
    </source>
</evidence>
<dbReference type="InterPro" id="IPR000835">
    <property type="entry name" value="HTH_MarR-typ"/>
</dbReference>
<dbReference type="InterPro" id="IPR036390">
    <property type="entry name" value="WH_DNA-bd_sf"/>
</dbReference>
<dbReference type="PRINTS" id="PR00598">
    <property type="entry name" value="HTHMARR"/>
</dbReference>